<dbReference type="InterPro" id="IPR038555">
    <property type="entry name" value="Zincin_1_sf"/>
</dbReference>
<reference evidence="1 2" key="1">
    <citation type="submission" date="2016-11" db="EMBL/GenBank/DDBJ databases">
        <authorList>
            <person name="Jaros S."/>
            <person name="Januszkiewicz K."/>
            <person name="Wedrychowicz H."/>
        </authorList>
    </citation>
    <scope>NUCLEOTIDE SEQUENCE [LARGE SCALE GENOMIC DNA]</scope>
    <source>
        <strain evidence="1 2">DSM 14828</strain>
    </source>
</reference>
<evidence type="ECO:0000313" key="2">
    <source>
        <dbReference type="Proteomes" id="UP000184251"/>
    </source>
</evidence>
<sequence length="124" mass="14681">MISIDEMEDMLNEIVERFPEGLFKDLNGGILLLPQKKENEQSLDRDLFILGEYHRGGPMGRYITIYYGSFMKVYGNMSRSGIKKRLKDTLKHEFVHHLESLAGERDLEIEDREFMEKYFEGKRK</sequence>
<dbReference type="Gene3D" id="3.30.2010.20">
    <property type="match status" value="1"/>
</dbReference>
<dbReference type="AlphaFoldDB" id="A0A1M4X3Z1"/>
<keyword evidence="2" id="KW-1185">Reference proteome</keyword>
<name>A0A1M4X3Z1_9FIRM</name>
<gene>
    <name evidence="1" type="ORF">SAMN02746064_01414</name>
</gene>
<dbReference type="EMBL" id="FQTU01000008">
    <property type="protein sequence ID" value="SHE88160.1"/>
    <property type="molecule type" value="Genomic_DNA"/>
</dbReference>
<dbReference type="STRING" id="1120975.SAMN02746064_01414"/>
<dbReference type="CDD" id="cd12953">
    <property type="entry name" value="MMP_TTHA0227"/>
    <property type="match status" value="1"/>
</dbReference>
<dbReference type="Proteomes" id="UP000184251">
    <property type="component" value="Unassembled WGS sequence"/>
</dbReference>
<dbReference type="OrthoDB" id="5071at2"/>
<protein>
    <recommendedName>
        <fullName evidence="3">Zinicin-like metallopeptidase</fullName>
    </recommendedName>
</protein>
<accession>A0A1M4X3Z1</accession>
<evidence type="ECO:0000313" key="1">
    <source>
        <dbReference type="EMBL" id="SHE88160.1"/>
    </source>
</evidence>
<evidence type="ECO:0008006" key="3">
    <source>
        <dbReference type="Google" id="ProtNLM"/>
    </source>
</evidence>
<dbReference type="RefSeq" id="WP_073270527.1">
    <property type="nucleotide sequence ID" value="NZ_FQTU01000008.1"/>
</dbReference>
<proteinExistence type="predicted"/>
<dbReference type="SUPFAM" id="SSF55486">
    <property type="entry name" value="Metalloproteases ('zincins'), catalytic domain"/>
    <property type="match status" value="1"/>
</dbReference>
<organism evidence="1 2">
    <name type="scientific">Alkalibacter saccharofermentans DSM 14828</name>
    <dbReference type="NCBI Taxonomy" id="1120975"/>
    <lineage>
        <taxon>Bacteria</taxon>
        <taxon>Bacillati</taxon>
        <taxon>Bacillota</taxon>
        <taxon>Clostridia</taxon>
        <taxon>Eubacteriales</taxon>
        <taxon>Eubacteriaceae</taxon>
        <taxon>Alkalibacter</taxon>
    </lineage>
</organism>